<keyword evidence="2" id="KW-0804">Transcription</keyword>
<evidence type="ECO:0000313" key="2">
    <source>
        <dbReference type="EMBL" id="RDX57593.1"/>
    </source>
</evidence>
<proteinExistence type="predicted"/>
<dbReference type="GO" id="GO:0000428">
    <property type="term" value="C:DNA-directed RNA polymerase complex"/>
    <property type="evidence" value="ECO:0007669"/>
    <property type="project" value="UniProtKB-KW"/>
</dbReference>
<feature type="transmembrane region" description="Helical" evidence="1">
    <location>
        <begin position="23"/>
        <end position="47"/>
    </location>
</feature>
<keyword evidence="1" id="KW-0472">Membrane</keyword>
<organism evidence="2 3">
    <name type="scientific">Mucuna pruriens</name>
    <name type="common">Velvet bean</name>
    <name type="synonym">Dolichos pruriens</name>
    <dbReference type="NCBI Taxonomy" id="157652"/>
    <lineage>
        <taxon>Eukaryota</taxon>
        <taxon>Viridiplantae</taxon>
        <taxon>Streptophyta</taxon>
        <taxon>Embryophyta</taxon>
        <taxon>Tracheophyta</taxon>
        <taxon>Spermatophyta</taxon>
        <taxon>Magnoliopsida</taxon>
        <taxon>eudicotyledons</taxon>
        <taxon>Gunneridae</taxon>
        <taxon>Pentapetalae</taxon>
        <taxon>rosids</taxon>
        <taxon>fabids</taxon>
        <taxon>Fabales</taxon>
        <taxon>Fabaceae</taxon>
        <taxon>Papilionoideae</taxon>
        <taxon>50 kb inversion clade</taxon>
        <taxon>NPAAA clade</taxon>
        <taxon>indigoferoid/millettioid clade</taxon>
        <taxon>Phaseoleae</taxon>
        <taxon>Mucuna</taxon>
    </lineage>
</organism>
<accession>A0A371DYJ3</accession>
<dbReference type="AlphaFoldDB" id="A0A371DYJ3"/>
<comment type="caution">
    <text evidence="2">The sequence shown here is derived from an EMBL/GenBank/DDBJ whole genome shotgun (WGS) entry which is preliminary data.</text>
</comment>
<dbReference type="EMBL" id="QJKJ01018485">
    <property type="protein sequence ID" value="RDX57593.1"/>
    <property type="molecule type" value="Genomic_DNA"/>
</dbReference>
<keyword evidence="2" id="KW-0240">DNA-directed RNA polymerase</keyword>
<keyword evidence="1" id="KW-0812">Transmembrane</keyword>
<sequence length="76" mass="9114">MRDHHNKVYKSFYDIIEGKKEDFSILCLENGCLIIVVCLSLSLHMWIAPRNSNRTFLDISNLWYNPKTFCFKHKNY</sequence>
<feature type="non-terminal residue" evidence="2">
    <location>
        <position position="1"/>
    </location>
</feature>
<evidence type="ECO:0000313" key="3">
    <source>
        <dbReference type="Proteomes" id="UP000257109"/>
    </source>
</evidence>
<keyword evidence="3" id="KW-1185">Reference proteome</keyword>
<keyword evidence="1" id="KW-1133">Transmembrane helix</keyword>
<name>A0A371DYJ3_MUCPR</name>
<evidence type="ECO:0000256" key="1">
    <source>
        <dbReference type="SAM" id="Phobius"/>
    </source>
</evidence>
<protein>
    <submittedName>
        <fullName evidence="2">DNA-directed RNA polymerase subunit beta</fullName>
    </submittedName>
</protein>
<dbReference type="Proteomes" id="UP000257109">
    <property type="component" value="Unassembled WGS sequence"/>
</dbReference>
<reference evidence="2" key="1">
    <citation type="submission" date="2018-05" db="EMBL/GenBank/DDBJ databases">
        <title>Draft genome of Mucuna pruriens seed.</title>
        <authorList>
            <person name="Nnadi N.E."/>
            <person name="Vos R."/>
            <person name="Hasami M.H."/>
            <person name="Devisetty U.K."/>
            <person name="Aguiy J.C."/>
        </authorList>
    </citation>
    <scope>NUCLEOTIDE SEQUENCE [LARGE SCALE GENOMIC DNA]</scope>
    <source>
        <strain evidence="2">JCA_2017</strain>
    </source>
</reference>
<gene>
    <name evidence="2" type="primary">rpoC1</name>
    <name evidence="2" type="ORF">CR513_63153</name>
</gene>